<dbReference type="InterPro" id="IPR003661">
    <property type="entry name" value="HisK_dim/P_dom"/>
</dbReference>
<evidence type="ECO:0000256" key="1">
    <source>
        <dbReference type="ARBA" id="ARBA00000085"/>
    </source>
</evidence>
<feature type="transmembrane region" description="Helical" evidence="9">
    <location>
        <begin position="122"/>
        <end position="143"/>
    </location>
</feature>
<evidence type="ECO:0000313" key="12">
    <source>
        <dbReference type="Proteomes" id="UP000215086"/>
    </source>
</evidence>
<dbReference type="Pfam" id="PF02518">
    <property type="entry name" value="HATPase_c"/>
    <property type="match status" value="1"/>
</dbReference>
<feature type="transmembrane region" description="Helical" evidence="9">
    <location>
        <begin position="73"/>
        <end position="92"/>
    </location>
</feature>
<dbReference type="InterPro" id="IPR004358">
    <property type="entry name" value="Sig_transdc_His_kin-like_C"/>
</dbReference>
<organism evidence="11 12">
    <name type="scientific">Thermogutta terrifontis</name>
    <dbReference type="NCBI Taxonomy" id="1331910"/>
    <lineage>
        <taxon>Bacteria</taxon>
        <taxon>Pseudomonadati</taxon>
        <taxon>Planctomycetota</taxon>
        <taxon>Planctomycetia</taxon>
        <taxon>Pirellulales</taxon>
        <taxon>Thermoguttaceae</taxon>
        <taxon>Thermogutta</taxon>
    </lineage>
</organism>
<dbReference type="PANTHER" id="PTHR43065">
    <property type="entry name" value="SENSOR HISTIDINE KINASE"/>
    <property type="match status" value="1"/>
</dbReference>
<dbReference type="PRINTS" id="PR00344">
    <property type="entry name" value="BCTRLSENSOR"/>
</dbReference>
<keyword evidence="9" id="KW-0472">Membrane</keyword>
<keyword evidence="6 11" id="KW-0418">Kinase</keyword>
<dbReference type="SUPFAM" id="SSF55874">
    <property type="entry name" value="ATPase domain of HSP90 chaperone/DNA topoisomerase II/histidine kinase"/>
    <property type="match status" value="1"/>
</dbReference>
<dbReference type="CDD" id="cd00075">
    <property type="entry name" value="HATPase"/>
    <property type="match status" value="1"/>
</dbReference>
<dbReference type="GO" id="GO:0005524">
    <property type="term" value="F:ATP binding"/>
    <property type="evidence" value="ECO:0007669"/>
    <property type="project" value="UniProtKB-KW"/>
</dbReference>
<dbReference type="InterPro" id="IPR003594">
    <property type="entry name" value="HATPase_dom"/>
</dbReference>
<dbReference type="CDD" id="cd00082">
    <property type="entry name" value="HisKA"/>
    <property type="match status" value="1"/>
</dbReference>
<dbReference type="InterPro" id="IPR036097">
    <property type="entry name" value="HisK_dim/P_sf"/>
</dbReference>
<gene>
    <name evidence="11" type="ORF">THTE_4042</name>
</gene>
<dbReference type="Gene3D" id="3.30.565.10">
    <property type="entry name" value="Histidine kinase-like ATPase, C-terminal domain"/>
    <property type="match status" value="1"/>
</dbReference>
<keyword evidence="3" id="KW-0597">Phosphoprotein</keyword>
<keyword evidence="9" id="KW-0812">Transmembrane</keyword>
<feature type="transmembrane region" description="Helical" evidence="9">
    <location>
        <begin position="42"/>
        <end position="61"/>
    </location>
</feature>
<dbReference type="PANTHER" id="PTHR43065:SF10">
    <property type="entry name" value="PEROXIDE STRESS-ACTIVATED HISTIDINE KINASE MAK3"/>
    <property type="match status" value="1"/>
</dbReference>
<dbReference type="AlphaFoldDB" id="A0A286RL09"/>
<reference evidence="11 12" key="1">
    <citation type="journal article" name="Front. Microbiol.">
        <title>Sugar Metabolism of the First Thermophilic Planctomycete Thermogutta terrifontis: Comparative Genomic and Transcriptomic Approaches.</title>
        <authorList>
            <person name="Elcheninov A.G."/>
            <person name="Menzel P."/>
            <person name="Gudbergsdottir S.R."/>
            <person name="Slesarev A.I."/>
            <person name="Kadnikov V.V."/>
            <person name="Krogh A."/>
            <person name="Bonch-Osmolovskaya E.A."/>
            <person name="Peng X."/>
            <person name="Kublanov I.V."/>
        </authorList>
    </citation>
    <scope>NUCLEOTIDE SEQUENCE [LARGE SCALE GENOMIC DNA]</scope>
    <source>
        <strain evidence="11 12">R1</strain>
    </source>
</reference>
<evidence type="ECO:0000256" key="9">
    <source>
        <dbReference type="SAM" id="Phobius"/>
    </source>
</evidence>
<feature type="transmembrane region" description="Helical" evidence="9">
    <location>
        <begin position="98"/>
        <end position="115"/>
    </location>
</feature>
<keyword evidence="8" id="KW-0902">Two-component regulatory system</keyword>
<dbReference type="RefSeq" id="WP_095416384.1">
    <property type="nucleotide sequence ID" value="NZ_CP018477.1"/>
</dbReference>
<dbReference type="SMART" id="SM00387">
    <property type="entry name" value="HATPase_c"/>
    <property type="match status" value="1"/>
</dbReference>
<dbReference type="InterPro" id="IPR036890">
    <property type="entry name" value="HATPase_C_sf"/>
</dbReference>
<keyword evidence="4" id="KW-0808">Transferase</keyword>
<dbReference type="PROSITE" id="PS50109">
    <property type="entry name" value="HIS_KIN"/>
    <property type="match status" value="1"/>
</dbReference>
<dbReference type="EMBL" id="CP018477">
    <property type="protein sequence ID" value="ASV76643.1"/>
    <property type="molecule type" value="Genomic_DNA"/>
</dbReference>
<feature type="transmembrane region" description="Helical" evidence="9">
    <location>
        <begin position="163"/>
        <end position="182"/>
    </location>
</feature>
<name>A0A286RL09_9BACT</name>
<proteinExistence type="predicted"/>
<accession>A0A286RL09</accession>
<dbReference type="Gene3D" id="1.10.287.130">
    <property type="match status" value="1"/>
</dbReference>
<keyword evidence="7" id="KW-0067">ATP-binding</keyword>
<dbReference type="SUPFAM" id="SSF47384">
    <property type="entry name" value="Homodimeric domain of signal transducing histidine kinase"/>
    <property type="match status" value="1"/>
</dbReference>
<protein>
    <recommendedName>
        <fullName evidence="2">histidine kinase</fullName>
        <ecNumber evidence="2">2.7.13.3</ecNumber>
    </recommendedName>
</protein>
<keyword evidence="12" id="KW-1185">Reference proteome</keyword>
<dbReference type="KEGG" id="ttf:THTE_4042"/>
<dbReference type="GO" id="GO:0000155">
    <property type="term" value="F:phosphorelay sensor kinase activity"/>
    <property type="evidence" value="ECO:0007669"/>
    <property type="project" value="InterPro"/>
</dbReference>
<evidence type="ECO:0000256" key="3">
    <source>
        <dbReference type="ARBA" id="ARBA00022553"/>
    </source>
</evidence>
<dbReference type="Proteomes" id="UP000215086">
    <property type="component" value="Chromosome"/>
</dbReference>
<evidence type="ECO:0000256" key="5">
    <source>
        <dbReference type="ARBA" id="ARBA00022741"/>
    </source>
</evidence>
<comment type="catalytic activity">
    <reaction evidence="1">
        <text>ATP + protein L-histidine = ADP + protein N-phospho-L-histidine.</text>
        <dbReference type="EC" id="2.7.13.3"/>
    </reaction>
</comment>
<keyword evidence="5" id="KW-0547">Nucleotide-binding</keyword>
<evidence type="ECO:0000313" key="11">
    <source>
        <dbReference type="EMBL" id="ASV76643.1"/>
    </source>
</evidence>
<feature type="transmembrane region" description="Helical" evidence="9">
    <location>
        <begin position="12"/>
        <end position="36"/>
    </location>
</feature>
<dbReference type="InterPro" id="IPR005467">
    <property type="entry name" value="His_kinase_dom"/>
</dbReference>
<evidence type="ECO:0000256" key="6">
    <source>
        <dbReference type="ARBA" id="ARBA00022777"/>
    </source>
</evidence>
<evidence type="ECO:0000259" key="10">
    <source>
        <dbReference type="PROSITE" id="PS50109"/>
    </source>
</evidence>
<keyword evidence="9" id="KW-1133">Transmembrane helix</keyword>
<evidence type="ECO:0000256" key="8">
    <source>
        <dbReference type="ARBA" id="ARBA00023012"/>
    </source>
</evidence>
<dbReference type="OrthoDB" id="226486at2"/>
<evidence type="ECO:0000256" key="2">
    <source>
        <dbReference type="ARBA" id="ARBA00012438"/>
    </source>
</evidence>
<evidence type="ECO:0000256" key="7">
    <source>
        <dbReference type="ARBA" id="ARBA00022840"/>
    </source>
</evidence>
<dbReference type="Pfam" id="PF00512">
    <property type="entry name" value="HisKA"/>
    <property type="match status" value="1"/>
</dbReference>
<feature type="domain" description="Histidine kinase" evidence="10">
    <location>
        <begin position="210"/>
        <end position="424"/>
    </location>
</feature>
<dbReference type="EC" id="2.7.13.3" evidence="2"/>
<dbReference type="SMART" id="SM00388">
    <property type="entry name" value="HisKA"/>
    <property type="match status" value="1"/>
</dbReference>
<evidence type="ECO:0000256" key="4">
    <source>
        <dbReference type="ARBA" id="ARBA00022679"/>
    </source>
</evidence>
<sequence>MKLPPSGAIWLIRIRWIAAATVFVATTLGYFALGVLQTPYPLYAVGVGMLLYNAVLAFIVREESPLRGFRPEDSFFIQIVLDLAALTLVLYFSDFCHNPFVIYYIFHMIIAGMYLRGARPYIVAGATALVIGAIIFFESLNLIPRFPLRFGGQELPPLHNLEALALFCAVATSLGMATYFTTSIRRYVDRAHAELRQKEKMLGIGQLVAGIAHQIANPLDGVQNCLRRISEAVKNDPRLTEYVNMMAEALERIERTAKRVQAFAQPRGLVLEKTDVNAAVEGTLAMLGTRIGQNIRVEKDLRPVPPVLGDKYTIQEVVFNLCTNALAAMPNGGTLTLRTRALGTQDDDQMNSVAIEVIDTGVGIPRANLEKIFEPFFTTRADSGGTGLGLGLCRMLISEMGGRIEVRSTLGQGTTFTVILNAYRDRDKKPT</sequence>